<dbReference type="EMBL" id="MARB01000002">
    <property type="protein sequence ID" value="ODJ89320.1"/>
    <property type="molecule type" value="Genomic_DNA"/>
</dbReference>
<evidence type="ECO:0000313" key="3">
    <source>
        <dbReference type="EMBL" id="ODJ89320.1"/>
    </source>
</evidence>
<dbReference type="Gene3D" id="1.20.1270.390">
    <property type="match status" value="1"/>
</dbReference>
<name>A0A7Z1AGS8_9GAMM</name>
<keyword evidence="1" id="KW-0175">Coiled coil</keyword>
<dbReference type="Pfam" id="PF14346">
    <property type="entry name" value="DUF4398"/>
    <property type="match status" value="1"/>
</dbReference>
<evidence type="ECO:0000256" key="1">
    <source>
        <dbReference type="SAM" id="Coils"/>
    </source>
</evidence>
<dbReference type="InterPro" id="IPR025511">
    <property type="entry name" value="DUF4398"/>
</dbReference>
<feature type="coiled-coil region" evidence="1">
    <location>
        <begin position="62"/>
        <end position="131"/>
    </location>
</feature>
<sequence>MIIDHTSRLWRSHTLPVFSALFFTALIGCSSTPEPVAEMAAAKTSLVAAENEETTRHAPVAIDRAKQKLKRAETAIAKEEYEEAKRLAEEAQADAELAQAIASKAEAEKAVKELENSIQVLREEIMRARSR</sequence>
<feature type="domain" description="DUF4398" evidence="2">
    <location>
        <begin position="37"/>
        <end position="114"/>
    </location>
</feature>
<accession>A0A7Z1AGS8</accession>
<reference evidence="3 4" key="1">
    <citation type="submission" date="2016-06" db="EMBL/GenBank/DDBJ databases">
        <title>Genome sequence of endosymbiont of Candidatus Endolucinida thiodiazotropha.</title>
        <authorList>
            <person name="Poehlein A."/>
            <person name="Koenig S."/>
            <person name="Heiden S.E."/>
            <person name="Thuermer A."/>
            <person name="Voget S."/>
            <person name="Daniel R."/>
            <person name="Markert S."/>
            <person name="Gros O."/>
            <person name="Schweder T."/>
        </authorList>
    </citation>
    <scope>NUCLEOTIDE SEQUENCE [LARGE SCALE GENOMIC DNA]</scope>
    <source>
        <strain evidence="3 4">COS</strain>
    </source>
</reference>
<protein>
    <recommendedName>
        <fullName evidence="2">DUF4398 domain-containing protein</fullName>
    </recommendedName>
</protein>
<evidence type="ECO:0000259" key="2">
    <source>
        <dbReference type="Pfam" id="PF14346"/>
    </source>
</evidence>
<dbReference type="AlphaFoldDB" id="A0A7Z1AGS8"/>
<keyword evidence="4" id="KW-1185">Reference proteome</keyword>
<gene>
    <name evidence="3" type="ORF">CODIS_04190</name>
</gene>
<dbReference type="RefSeq" id="WP_069121057.1">
    <property type="nucleotide sequence ID" value="NZ_MARB01000002.1"/>
</dbReference>
<evidence type="ECO:0000313" key="4">
    <source>
        <dbReference type="Proteomes" id="UP000094769"/>
    </source>
</evidence>
<comment type="caution">
    <text evidence="3">The sequence shown here is derived from an EMBL/GenBank/DDBJ whole genome shotgun (WGS) entry which is preliminary data.</text>
</comment>
<dbReference type="Proteomes" id="UP000094769">
    <property type="component" value="Unassembled WGS sequence"/>
</dbReference>
<proteinExistence type="predicted"/>
<organism evidence="3 4">
    <name type="scientific">Candidatus Thiodiazotropha endolucinida</name>
    <dbReference type="NCBI Taxonomy" id="1655433"/>
    <lineage>
        <taxon>Bacteria</taxon>
        <taxon>Pseudomonadati</taxon>
        <taxon>Pseudomonadota</taxon>
        <taxon>Gammaproteobacteria</taxon>
        <taxon>Chromatiales</taxon>
        <taxon>Sedimenticolaceae</taxon>
        <taxon>Candidatus Thiodiazotropha</taxon>
    </lineage>
</organism>